<dbReference type="EMBL" id="FUWH01000010">
    <property type="protein sequence ID" value="SKA09262.1"/>
    <property type="molecule type" value="Genomic_DNA"/>
</dbReference>
<dbReference type="Gene3D" id="3.90.930.1">
    <property type="match status" value="1"/>
</dbReference>
<evidence type="ECO:0000313" key="2">
    <source>
        <dbReference type="EMBL" id="SKA09262.1"/>
    </source>
</evidence>
<sequence length="222" mass="26016">MIVALKQFLHFRIILEVCTATYIIPLIFTGSLIQNTSMRKTLPIRFFLMVSVTFCLTRITAQSTGTKKGASIVTEYHKNGNKASEIDTISGYHKYYYENGKMEMQGKVTKDYRDSTWKYYTELGFLQKEEFYNAKGKLRSKEFNYFKNGKVMSEKEEYFEGDYKDKSTFKFYQIEKVFYTNGQLFSERHSINGIVTSTKCWDSKGHPQPIEYMDTVKSLEIQ</sequence>
<keyword evidence="3" id="KW-1185">Reference proteome</keyword>
<accession>A0A1T4QZI9</accession>
<proteinExistence type="predicted"/>
<reference evidence="2 3" key="1">
    <citation type="submission" date="2017-02" db="EMBL/GenBank/DDBJ databases">
        <authorList>
            <person name="Peterson S.W."/>
        </authorList>
    </citation>
    <scope>NUCLEOTIDE SEQUENCE [LARGE SCALE GENOMIC DNA]</scope>
    <source>
        <strain evidence="2 3">DSM 22335</strain>
    </source>
</reference>
<evidence type="ECO:0000313" key="3">
    <source>
        <dbReference type="Proteomes" id="UP000190888"/>
    </source>
</evidence>
<name>A0A1T4QZI9_9BACT</name>
<dbReference type="Proteomes" id="UP000190888">
    <property type="component" value="Unassembled WGS sequence"/>
</dbReference>
<gene>
    <name evidence="2" type="ORF">SAMN04488132_11024</name>
</gene>
<dbReference type="OrthoDB" id="1223552at2"/>
<dbReference type="AlphaFoldDB" id="A0A1T4QZI9"/>
<evidence type="ECO:0000256" key="1">
    <source>
        <dbReference type="SAM" id="Phobius"/>
    </source>
</evidence>
<dbReference type="Pfam" id="PF07661">
    <property type="entry name" value="MORN_2"/>
    <property type="match status" value="2"/>
</dbReference>
<keyword evidence="1" id="KW-1133">Transmembrane helix</keyword>
<organism evidence="2 3">
    <name type="scientific">Sediminibacterium ginsengisoli</name>
    <dbReference type="NCBI Taxonomy" id="413434"/>
    <lineage>
        <taxon>Bacteria</taxon>
        <taxon>Pseudomonadati</taxon>
        <taxon>Bacteroidota</taxon>
        <taxon>Chitinophagia</taxon>
        <taxon>Chitinophagales</taxon>
        <taxon>Chitinophagaceae</taxon>
        <taxon>Sediminibacterium</taxon>
    </lineage>
</organism>
<dbReference type="InterPro" id="IPR011652">
    <property type="entry name" value="MORN_2"/>
</dbReference>
<keyword evidence="1" id="KW-0472">Membrane</keyword>
<feature type="transmembrane region" description="Helical" evidence="1">
    <location>
        <begin position="12"/>
        <end position="32"/>
    </location>
</feature>
<protein>
    <submittedName>
        <fullName evidence="2">MORN repeat variant</fullName>
    </submittedName>
</protein>
<dbReference type="SUPFAM" id="SSF82185">
    <property type="entry name" value="Histone H3 K4-specific methyltransferase SET7/9 N-terminal domain"/>
    <property type="match status" value="1"/>
</dbReference>
<keyword evidence="1" id="KW-0812">Transmembrane</keyword>